<evidence type="ECO:0000313" key="1">
    <source>
        <dbReference type="EMBL" id="WQD37670.1"/>
    </source>
</evidence>
<gene>
    <name evidence="1" type="ORF">U0035_18525</name>
</gene>
<reference evidence="1 2" key="1">
    <citation type="submission" date="2023-12" db="EMBL/GenBank/DDBJ databases">
        <title>Genome sequencing and assembly of bacterial species from a model synthetic community.</title>
        <authorList>
            <person name="Hogle S.L."/>
        </authorList>
    </citation>
    <scope>NUCLEOTIDE SEQUENCE [LARGE SCALE GENOMIC DNA]</scope>
    <source>
        <strain evidence="1 2">HAMBI_3031</strain>
    </source>
</reference>
<dbReference type="InterPro" id="IPR012657">
    <property type="entry name" value="23S_rRNA-intervening_sequence"/>
</dbReference>
<dbReference type="RefSeq" id="WP_211316466.1">
    <property type="nucleotide sequence ID" value="NZ_CP139960.1"/>
</dbReference>
<dbReference type="Gene3D" id="1.20.1440.60">
    <property type="entry name" value="23S rRNA-intervening sequence"/>
    <property type="match status" value="1"/>
</dbReference>
<dbReference type="EMBL" id="CP139960">
    <property type="protein sequence ID" value="WQD37670.1"/>
    <property type="molecule type" value="Genomic_DNA"/>
</dbReference>
<dbReference type="NCBIfam" id="TIGR02436">
    <property type="entry name" value="four helix bundle protein"/>
    <property type="match status" value="1"/>
</dbReference>
<dbReference type="InterPro" id="IPR036583">
    <property type="entry name" value="23S_rRNA_IVS_sf"/>
</dbReference>
<name>A0ABZ0W329_9BACT</name>
<dbReference type="Proteomes" id="UP001325680">
    <property type="component" value="Chromosome"/>
</dbReference>
<accession>A0ABZ0W329</accession>
<organism evidence="1 2">
    <name type="scientific">Niabella yanshanensis</name>
    <dbReference type="NCBI Taxonomy" id="577386"/>
    <lineage>
        <taxon>Bacteria</taxon>
        <taxon>Pseudomonadati</taxon>
        <taxon>Bacteroidota</taxon>
        <taxon>Chitinophagia</taxon>
        <taxon>Chitinophagales</taxon>
        <taxon>Chitinophagaceae</taxon>
        <taxon>Niabella</taxon>
    </lineage>
</organism>
<proteinExistence type="predicted"/>
<dbReference type="Pfam" id="PF05635">
    <property type="entry name" value="23S_rRNA_IVP"/>
    <property type="match status" value="1"/>
</dbReference>
<keyword evidence="2" id="KW-1185">Reference proteome</keyword>
<dbReference type="SUPFAM" id="SSF158446">
    <property type="entry name" value="IVS-encoded protein-like"/>
    <property type="match status" value="1"/>
</dbReference>
<protein>
    <submittedName>
        <fullName evidence="1">Four helix bundle protein</fullName>
    </submittedName>
</protein>
<evidence type="ECO:0000313" key="2">
    <source>
        <dbReference type="Proteomes" id="UP001325680"/>
    </source>
</evidence>
<sequence>MDFVTQVYEICALFPVEEKFGLTSQLRNCAISIPSNISEGAGKRF</sequence>